<evidence type="ECO:0000256" key="2">
    <source>
        <dbReference type="RuleBase" id="RU003719"/>
    </source>
</evidence>
<dbReference type="Gene3D" id="3.40.50.720">
    <property type="entry name" value="NAD(P)-binding Rossmann-like Domain"/>
    <property type="match status" value="2"/>
</dbReference>
<evidence type="ECO:0000313" key="5">
    <source>
        <dbReference type="EMBL" id="MEW9806056.1"/>
    </source>
</evidence>
<keyword evidence="6" id="KW-1185">Reference proteome</keyword>
<comment type="caution">
    <text evidence="5">The sequence shown here is derived from an EMBL/GenBank/DDBJ whole genome shotgun (WGS) entry which is preliminary data.</text>
</comment>
<dbReference type="Pfam" id="PF02826">
    <property type="entry name" value="2-Hacid_dh_C"/>
    <property type="match status" value="1"/>
</dbReference>
<dbReference type="Pfam" id="PF00389">
    <property type="entry name" value="2-Hacid_dh"/>
    <property type="match status" value="1"/>
</dbReference>
<name>A0ABV3QY99_9HYPH</name>
<dbReference type="InterPro" id="IPR050223">
    <property type="entry name" value="D-isomer_2-hydroxyacid_DH"/>
</dbReference>
<gene>
    <name evidence="5" type="ORF">ABUE31_08685</name>
</gene>
<dbReference type="EMBL" id="JBFOCI010000002">
    <property type="protein sequence ID" value="MEW9806056.1"/>
    <property type="molecule type" value="Genomic_DNA"/>
</dbReference>
<dbReference type="InterPro" id="IPR006140">
    <property type="entry name" value="D-isomer_DH_NAD-bd"/>
</dbReference>
<dbReference type="Proteomes" id="UP001556196">
    <property type="component" value="Unassembled WGS sequence"/>
</dbReference>
<accession>A0ABV3QY99</accession>
<evidence type="ECO:0000256" key="1">
    <source>
        <dbReference type="ARBA" id="ARBA00023002"/>
    </source>
</evidence>
<proteinExistence type="inferred from homology"/>
<dbReference type="SUPFAM" id="SSF51735">
    <property type="entry name" value="NAD(P)-binding Rossmann-fold domains"/>
    <property type="match status" value="1"/>
</dbReference>
<dbReference type="SUPFAM" id="SSF52283">
    <property type="entry name" value="Formate/glycerate dehydrogenase catalytic domain-like"/>
    <property type="match status" value="1"/>
</dbReference>
<feature type="domain" description="D-isomer specific 2-hydroxyacid dehydrogenase NAD-binding" evidence="4">
    <location>
        <begin position="105"/>
        <end position="279"/>
    </location>
</feature>
<dbReference type="PROSITE" id="PS00671">
    <property type="entry name" value="D_2_HYDROXYACID_DH_3"/>
    <property type="match status" value="1"/>
</dbReference>
<dbReference type="CDD" id="cd12173">
    <property type="entry name" value="PGDH_4"/>
    <property type="match status" value="1"/>
</dbReference>
<dbReference type="InterPro" id="IPR006139">
    <property type="entry name" value="D-isomer_2_OHA_DH_cat_dom"/>
</dbReference>
<protein>
    <submittedName>
        <fullName evidence="5">Hydroxyacid dehydrogenase</fullName>
        <ecNumber evidence="5">1.1.1.-</ecNumber>
    </submittedName>
</protein>
<reference evidence="5 6" key="1">
    <citation type="submission" date="2024-06" db="EMBL/GenBank/DDBJ databases">
        <authorList>
            <person name="Tuo L."/>
        </authorList>
    </citation>
    <scope>NUCLEOTIDE SEQUENCE [LARGE SCALE GENOMIC DNA]</scope>
    <source>
        <strain evidence="5 6">ZMM04-5</strain>
    </source>
</reference>
<evidence type="ECO:0000259" key="4">
    <source>
        <dbReference type="Pfam" id="PF02826"/>
    </source>
</evidence>
<dbReference type="GO" id="GO:0016491">
    <property type="term" value="F:oxidoreductase activity"/>
    <property type="evidence" value="ECO:0007669"/>
    <property type="project" value="UniProtKB-KW"/>
</dbReference>
<organism evidence="5 6">
    <name type="scientific">Mesorhizobium marinum</name>
    <dbReference type="NCBI Taxonomy" id="3228790"/>
    <lineage>
        <taxon>Bacteria</taxon>
        <taxon>Pseudomonadati</taxon>
        <taxon>Pseudomonadota</taxon>
        <taxon>Alphaproteobacteria</taxon>
        <taxon>Hyphomicrobiales</taxon>
        <taxon>Phyllobacteriaceae</taxon>
        <taxon>Mesorhizobium</taxon>
    </lineage>
</organism>
<comment type="similarity">
    <text evidence="2">Belongs to the D-isomer specific 2-hydroxyacid dehydrogenase family.</text>
</comment>
<dbReference type="RefSeq" id="WP_367723132.1">
    <property type="nucleotide sequence ID" value="NZ_JBFOCI010000002.1"/>
</dbReference>
<dbReference type="InterPro" id="IPR029753">
    <property type="entry name" value="D-isomer_DH_CS"/>
</dbReference>
<dbReference type="InterPro" id="IPR036291">
    <property type="entry name" value="NAD(P)-bd_dom_sf"/>
</dbReference>
<feature type="domain" description="D-isomer specific 2-hydroxyacid dehydrogenase catalytic" evidence="3">
    <location>
        <begin position="6"/>
        <end position="308"/>
    </location>
</feature>
<evidence type="ECO:0000259" key="3">
    <source>
        <dbReference type="Pfam" id="PF00389"/>
    </source>
</evidence>
<dbReference type="PANTHER" id="PTHR10996">
    <property type="entry name" value="2-HYDROXYACID DEHYDROGENASE-RELATED"/>
    <property type="match status" value="1"/>
</dbReference>
<evidence type="ECO:0000313" key="6">
    <source>
        <dbReference type="Proteomes" id="UP001556196"/>
    </source>
</evidence>
<sequence length="324" mass="34296">MPTIFSTHPLHPEAAARLKDHGDLVVASAIDAVTLADEARSADIVIVRAVLPPVLFERAANLRAAIRHGAGLDMIPLEAATRAGVLVANVPGANARTVAEHVLWTSLALLRKFRQVDRDLRKVGWLAGREHAASGNDLSGRTIGIVGFGAVGRHVAGIAQNGFGLDVIVNSRAPRDLPSGARFASVDELVSESDIVVLCCPLTPETTGLVGRERIGLMKPGALLINVARGPVVDDAALIDALSAGHIGGAALDVFTTQPLPADHPYLGFDNVIVTPHMAGITEESMMRMGIGAAEETVRVLNGELPVNLRNPEVIDHYRRRFPS</sequence>
<dbReference type="EC" id="1.1.1.-" evidence="5"/>
<keyword evidence="1 2" id="KW-0560">Oxidoreductase</keyword>